<dbReference type="STRING" id="1073328.SAMN05216294_0147"/>
<evidence type="ECO:0000313" key="1">
    <source>
        <dbReference type="EMBL" id="SDW69572.1"/>
    </source>
</evidence>
<accession>A0A1H2VMK4</accession>
<protein>
    <submittedName>
        <fullName evidence="1">Uncharacterized protein</fullName>
    </submittedName>
</protein>
<name>A0A1H2VMK4_9FLAO</name>
<organism evidence="1 2">
    <name type="scientific">Flagellimonas zhangzhouensis</name>
    <dbReference type="NCBI Taxonomy" id="1073328"/>
    <lineage>
        <taxon>Bacteria</taxon>
        <taxon>Pseudomonadati</taxon>
        <taxon>Bacteroidota</taxon>
        <taxon>Flavobacteriia</taxon>
        <taxon>Flavobacteriales</taxon>
        <taxon>Flavobacteriaceae</taxon>
        <taxon>Flagellimonas</taxon>
    </lineage>
</organism>
<dbReference type="RefSeq" id="WP_175443694.1">
    <property type="nucleotide sequence ID" value="NZ_FNKI01000001.1"/>
</dbReference>
<evidence type="ECO:0000313" key="2">
    <source>
        <dbReference type="Proteomes" id="UP000199592"/>
    </source>
</evidence>
<keyword evidence="2" id="KW-1185">Reference proteome</keyword>
<dbReference type="EMBL" id="FNMY01000002">
    <property type="protein sequence ID" value="SDW69572.1"/>
    <property type="molecule type" value="Genomic_DNA"/>
</dbReference>
<gene>
    <name evidence="1" type="ORF">SAMN04487892_2146</name>
</gene>
<sequence length="188" mass="21681">MSEPIAKIPQPIKTEVELALMHFPELKNTPIEFKFKKDIKKSVMLAQPSWNDIFKPKKNRGYKILISENFKISGKKFRTVDVPSEVLIGWIGHELGHIMDYRQRNGLNLIGFGLGYLFSDSFVRKAERTADSFAVSRGMSDYILKTKNFILGNSEIQDSYKARIKKYYLSPDEILEMVKEQDSLKGIE</sequence>
<dbReference type="Proteomes" id="UP000199592">
    <property type="component" value="Unassembled WGS sequence"/>
</dbReference>
<proteinExistence type="predicted"/>
<reference evidence="2" key="1">
    <citation type="submission" date="2016-10" db="EMBL/GenBank/DDBJ databases">
        <authorList>
            <person name="Varghese N."/>
            <person name="Submissions S."/>
        </authorList>
    </citation>
    <scope>NUCLEOTIDE SEQUENCE [LARGE SCALE GENOMIC DNA]</scope>
    <source>
        <strain evidence="2">DSM 25030</strain>
    </source>
</reference>
<dbReference type="AlphaFoldDB" id="A0A1H2VMK4"/>